<organism evidence="3 4">
    <name type="scientific">Puccinia striiformis f. sp. tritici PST-78</name>
    <dbReference type="NCBI Taxonomy" id="1165861"/>
    <lineage>
        <taxon>Eukaryota</taxon>
        <taxon>Fungi</taxon>
        <taxon>Dikarya</taxon>
        <taxon>Basidiomycota</taxon>
        <taxon>Pucciniomycotina</taxon>
        <taxon>Pucciniomycetes</taxon>
        <taxon>Pucciniales</taxon>
        <taxon>Pucciniaceae</taxon>
        <taxon>Puccinia</taxon>
    </lineage>
</organism>
<feature type="region of interest" description="Disordered" evidence="1">
    <location>
        <begin position="54"/>
        <end position="92"/>
    </location>
</feature>
<evidence type="ECO:0000256" key="1">
    <source>
        <dbReference type="SAM" id="MobiDB-lite"/>
    </source>
</evidence>
<dbReference type="AlphaFoldDB" id="A0A0L0VZG6"/>
<keyword evidence="2" id="KW-0812">Transmembrane</keyword>
<sequence length="435" mass="46582">MSSSAPVGKDTGSTNAIPGRDNSPCRIITSYSLSTAVYYRPVPQATQVHTFIVTDGPTPAGPARGVETPPPSILQKRNPWPDGPHDDSSVDANKAKARAASPASFPWKDVFAVQHITTVGNCPTPTTSPPLLSLPTATGHPTSDHDLNAAHKVNIHLAILVGGLTVGIIVITILIAVAGCIICTRRRKRNAHLGNQLSDVDDTLTCQSNNTAGSSRTTMTERRLKCHTGWQMQEFMHHGVNSLYSSSAISPSSCDKVEILARSGTLSDPFQDRARHWGSPVHPVVHGHHSESLSDTCSTDAPSYFPGDDIRYTMPQGSTTALTEVSCAATIDSNSNSVCPTRLNHLTSEPSDINTSPTITANLNSLIKHKAFVSSMTSGNSLQPTHSDHLNLPHLSPPGPVLTSKSRPHSSQSFSDSIYSDSTHESMYWINRPKS</sequence>
<gene>
    <name evidence="3" type="ORF">PSTG_02156</name>
</gene>
<keyword evidence="4" id="KW-1185">Reference proteome</keyword>
<feature type="transmembrane region" description="Helical" evidence="2">
    <location>
        <begin position="157"/>
        <end position="183"/>
    </location>
</feature>
<feature type="region of interest" description="Disordered" evidence="1">
    <location>
        <begin position="1"/>
        <end position="24"/>
    </location>
</feature>
<evidence type="ECO:0000313" key="4">
    <source>
        <dbReference type="Proteomes" id="UP000054564"/>
    </source>
</evidence>
<protein>
    <submittedName>
        <fullName evidence="3">Uncharacterized protein</fullName>
    </submittedName>
</protein>
<dbReference type="EMBL" id="AJIL01000011">
    <property type="protein sequence ID" value="KNF04671.1"/>
    <property type="molecule type" value="Genomic_DNA"/>
</dbReference>
<feature type="compositionally biased region" description="Polar residues" evidence="1">
    <location>
        <begin position="1"/>
        <end position="16"/>
    </location>
</feature>
<dbReference type="Proteomes" id="UP000054564">
    <property type="component" value="Unassembled WGS sequence"/>
</dbReference>
<name>A0A0L0VZG6_9BASI</name>
<accession>A0A0L0VZG6</accession>
<keyword evidence="2" id="KW-1133">Transmembrane helix</keyword>
<reference evidence="4" key="1">
    <citation type="submission" date="2014-03" db="EMBL/GenBank/DDBJ databases">
        <title>The Genome Sequence of Puccinia striiformis f. sp. tritici PST-78.</title>
        <authorList>
            <consortium name="The Broad Institute Genome Sequencing Platform"/>
            <person name="Cuomo C."/>
            <person name="Hulbert S."/>
            <person name="Chen X."/>
            <person name="Walker B."/>
            <person name="Young S.K."/>
            <person name="Zeng Q."/>
            <person name="Gargeya S."/>
            <person name="Fitzgerald M."/>
            <person name="Haas B."/>
            <person name="Abouelleil A."/>
            <person name="Alvarado L."/>
            <person name="Arachchi H.M."/>
            <person name="Berlin A.M."/>
            <person name="Chapman S.B."/>
            <person name="Goldberg J."/>
            <person name="Griggs A."/>
            <person name="Gujja S."/>
            <person name="Hansen M."/>
            <person name="Howarth C."/>
            <person name="Imamovic A."/>
            <person name="Larimer J."/>
            <person name="McCowan C."/>
            <person name="Montmayeur A."/>
            <person name="Murphy C."/>
            <person name="Neiman D."/>
            <person name="Pearson M."/>
            <person name="Priest M."/>
            <person name="Roberts A."/>
            <person name="Saif S."/>
            <person name="Shea T."/>
            <person name="Sisk P."/>
            <person name="Sykes S."/>
            <person name="Wortman J."/>
            <person name="Nusbaum C."/>
            <person name="Birren B."/>
        </authorList>
    </citation>
    <scope>NUCLEOTIDE SEQUENCE [LARGE SCALE GENOMIC DNA]</scope>
    <source>
        <strain evidence="4">race PST-78</strain>
    </source>
</reference>
<evidence type="ECO:0000313" key="3">
    <source>
        <dbReference type="EMBL" id="KNF04671.1"/>
    </source>
</evidence>
<proteinExistence type="predicted"/>
<dbReference type="OrthoDB" id="2496481at2759"/>
<keyword evidence="2" id="KW-0472">Membrane</keyword>
<evidence type="ECO:0000256" key="2">
    <source>
        <dbReference type="SAM" id="Phobius"/>
    </source>
</evidence>
<comment type="caution">
    <text evidence="3">The sequence shown here is derived from an EMBL/GenBank/DDBJ whole genome shotgun (WGS) entry which is preliminary data.</text>
</comment>
<feature type="region of interest" description="Disordered" evidence="1">
    <location>
        <begin position="377"/>
        <end position="418"/>
    </location>
</feature>